<keyword evidence="2" id="KW-0325">Glycoprotein</keyword>
<evidence type="ECO:0000313" key="4">
    <source>
        <dbReference type="EMBL" id="CAD7625547.1"/>
    </source>
</evidence>
<keyword evidence="3" id="KW-0472">Membrane</keyword>
<keyword evidence="5" id="KW-1185">Reference proteome</keyword>
<sequence>MRQSGSQRTERPPDVRRAVRSHCRASNGVNGIRLLCFSIAFAYSLSCWDCNSLINNGCNDPFKEDDFAMADCTQKVLPNFPDQPGNICRKIVQKVNDEYRTIRGCGYLDDTGKGIKPNEPVANDCVKRAGTFSVLVQYCSCNGKDGCNHSNHLIVSSITLITPILISIFYYF</sequence>
<evidence type="ECO:0008006" key="6">
    <source>
        <dbReference type="Google" id="ProtNLM"/>
    </source>
</evidence>
<dbReference type="PANTHER" id="PTHR33562:SF2">
    <property type="entry name" value="PROTEIN QUIVER"/>
    <property type="match status" value="1"/>
</dbReference>
<reference evidence="4" key="1">
    <citation type="submission" date="2020-11" db="EMBL/GenBank/DDBJ databases">
        <authorList>
            <person name="Tran Van P."/>
        </authorList>
    </citation>
    <scope>NUCLEOTIDE SEQUENCE</scope>
</reference>
<evidence type="ECO:0000313" key="5">
    <source>
        <dbReference type="Proteomes" id="UP000759131"/>
    </source>
</evidence>
<dbReference type="EMBL" id="OC857718">
    <property type="protein sequence ID" value="CAD7625547.1"/>
    <property type="molecule type" value="Genomic_DNA"/>
</dbReference>
<dbReference type="PANTHER" id="PTHR33562">
    <property type="entry name" value="ATILLA, ISOFORM B-RELATED-RELATED"/>
    <property type="match status" value="1"/>
</dbReference>
<dbReference type="GO" id="GO:0032222">
    <property type="term" value="P:regulation of synaptic transmission, cholinergic"/>
    <property type="evidence" value="ECO:0007669"/>
    <property type="project" value="InterPro"/>
</dbReference>
<proteinExistence type="predicted"/>
<dbReference type="Proteomes" id="UP000759131">
    <property type="component" value="Unassembled WGS sequence"/>
</dbReference>
<dbReference type="Pfam" id="PF17064">
    <property type="entry name" value="QVR"/>
    <property type="match status" value="1"/>
</dbReference>
<evidence type="ECO:0000256" key="1">
    <source>
        <dbReference type="ARBA" id="ARBA00022729"/>
    </source>
</evidence>
<keyword evidence="3" id="KW-1133">Transmembrane helix</keyword>
<gene>
    <name evidence="4" type="ORF">OSB1V03_LOCUS5981</name>
</gene>
<protein>
    <recommendedName>
        <fullName evidence="6">Protein quiver</fullName>
    </recommendedName>
</protein>
<keyword evidence="3" id="KW-0812">Transmembrane</keyword>
<keyword evidence="1" id="KW-0732">Signal</keyword>
<dbReference type="InterPro" id="IPR050975">
    <property type="entry name" value="Sleep_regulator"/>
</dbReference>
<dbReference type="GO" id="GO:0030431">
    <property type="term" value="P:sleep"/>
    <property type="evidence" value="ECO:0007669"/>
    <property type="project" value="InterPro"/>
</dbReference>
<dbReference type="AlphaFoldDB" id="A0A7R9KLT8"/>
<organism evidence="4">
    <name type="scientific">Medioppia subpectinata</name>
    <dbReference type="NCBI Taxonomy" id="1979941"/>
    <lineage>
        <taxon>Eukaryota</taxon>
        <taxon>Metazoa</taxon>
        <taxon>Ecdysozoa</taxon>
        <taxon>Arthropoda</taxon>
        <taxon>Chelicerata</taxon>
        <taxon>Arachnida</taxon>
        <taxon>Acari</taxon>
        <taxon>Acariformes</taxon>
        <taxon>Sarcoptiformes</taxon>
        <taxon>Oribatida</taxon>
        <taxon>Brachypylina</taxon>
        <taxon>Oppioidea</taxon>
        <taxon>Oppiidae</taxon>
        <taxon>Medioppia</taxon>
    </lineage>
</organism>
<dbReference type="InterPro" id="IPR031424">
    <property type="entry name" value="QVR-like"/>
</dbReference>
<evidence type="ECO:0000256" key="3">
    <source>
        <dbReference type="SAM" id="Phobius"/>
    </source>
</evidence>
<dbReference type="EMBL" id="CAJPIZ010003143">
    <property type="protein sequence ID" value="CAG2105977.1"/>
    <property type="molecule type" value="Genomic_DNA"/>
</dbReference>
<dbReference type="OrthoDB" id="6083863at2759"/>
<accession>A0A7R9KLT8</accession>
<name>A0A7R9KLT8_9ACAR</name>
<feature type="transmembrane region" description="Helical" evidence="3">
    <location>
        <begin position="153"/>
        <end position="171"/>
    </location>
</feature>
<evidence type="ECO:0000256" key="2">
    <source>
        <dbReference type="ARBA" id="ARBA00023180"/>
    </source>
</evidence>